<dbReference type="InterPro" id="IPR017932">
    <property type="entry name" value="GATase_2_dom"/>
</dbReference>
<evidence type="ECO:0000313" key="11">
    <source>
        <dbReference type="EMBL" id="KAG7094666.1"/>
    </source>
</evidence>
<gene>
    <name evidence="11" type="ORF">E1B28_005487</name>
</gene>
<evidence type="ECO:0000256" key="2">
    <source>
        <dbReference type="ARBA" id="ARBA00022741"/>
    </source>
</evidence>
<evidence type="ECO:0000256" key="6">
    <source>
        <dbReference type="PIRSR" id="PIRSR001589-1"/>
    </source>
</evidence>
<dbReference type="Pfam" id="PF13537">
    <property type="entry name" value="GATase_7"/>
    <property type="match status" value="1"/>
</dbReference>
<dbReference type="EMBL" id="CM032183">
    <property type="protein sequence ID" value="KAG7094666.1"/>
    <property type="molecule type" value="Genomic_DNA"/>
</dbReference>
<sequence length="722" mass="80405">MCGISGTYSTCHAFPLDNAVSSLEGDLRASIQAMAHRGPDSFGTFYEVFEGGSVGLAHARLSIIDIEGGHQPLYDDANSVHAVVNGELYDYAVIRKRLEQEGCVFTTSVDSELLIHLYKVYGLDSILHLRGEFAFILYDKQRRMIFAARDRFGIKPLYYTLLDGGKKLLLASEMKALVPLGWKPEWDVESIVQLGEFIDDRTVFKGVYKLPPAHQLIFRHTGRLKVEPYWDHSYNSPDVPESRSLEEMIDGVQKRLVDSVKARLRSDVPLGVYLSGGIDSAVVAGIASKLLKEGSPETKLNTFTLAFPDRAELDEGPIAKRMAESIGAVSHLITPTEADLVSYFEKSVYHSEQPVHTLNGAGKMILSEYVRRHGFKVVLSGEGADEVFAGYSFYLADYLSAVDHAAVDLGIPLPTSSELFMALKEFEGKKLPQDHLSLSQVDPEATNSSRPLGGIYFPKVLSTAGFDNQVFSQDIIDKVGSPDHSLNIAERLNARARTDIVSRKYHPLHCALHTCMHTSLPNFVLNLLGDRMEMSNSVEGRPPLLDHHLVEYANSLPPSVKIMPRLQNSNRGDESLPTDPSSAQQRKWVFTEKWILRQAARPFVTEEIFNRTKSQYNAPLSRPSSSSASVASGDSSESSRLMSRELAPLQKYLKTRLTENVIRRLGWASWEYVGRLLEEFLESPQSPADGGIDRRARILLCMASFVVLQERFGVPVVDLDRL</sequence>
<feature type="binding site" evidence="7">
    <location>
        <position position="110"/>
    </location>
    <ligand>
        <name>L-glutamine</name>
        <dbReference type="ChEBI" id="CHEBI:58359"/>
    </ligand>
</feature>
<dbReference type="GO" id="GO:0004066">
    <property type="term" value="F:asparagine synthase (glutamine-hydrolyzing) activity"/>
    <property type="evidence" value="ECO:0007669"/>
    <property type="project" value="InterPro"/>
</dbReference>
<feature type="compositionally biased region" description="Low complexity" evidence="9">
    <location>
        <begin position="621"/>
        <end position="639"/>
    </location>
</feature>
<dbReference type="InterPro" id="IPR051786">
    <property type="entry name" value="ASN_synthetase/amidase"/>
</dbReference>
<dbReference type="PANTHER" id="PTHR43284">
    <property type="entry name" value="ASPARAGINE SYNTHETASE (GLUTAMINE-HYDROLYZING)"/>
    <property type="match status" value="1"/>
</dbReference>
<feature type="domain" description="Glutamine amidotransferase type-2" evidence="10">
    <location>
        <begin position="2"/>
        <end position="221"/>
    </location>
</feature>
<dbReference type="PANTHER" id="PTHR43284:SF1">
    <property type="entry name" value="ASPARAGINE SYNTHETASE"/>
    <property type="match status" value="1"/>
</dbReference>
<dbReference type="PROSITE" id="PS51278">
    <property type="entry name" value="GATASE_TYPE_2"/>
    <property type="match status" value="1"/>
</dbReference>
<evidence type="ECO:0000256" key="3">
    <source>
        <dbReference type="ARBA" id="ARBA00022840"/>
    </source>
</evidence>
<keyword evidence="12" id="KW-1185">Reference proteome</keyword>
<dbReference type="Proteomes" id="UP001049176">
    <property type="component" value="Chromosome 3"/>
</dbReference>
<dbReference type="NCBIfam" id="TIGR01536">
    <property type="entry name" value="asn_synth_AEB"/>
    <property type="match status" value="1"/>
</dbReference>
<feature type="site" description="Important for beta-aspartyl-AMP intermediate formation" evidence="8">
    <location>
        <position position="382"/>
    </location>
</feature>
<dbReference type="Pfam" id="PF00733">
    <property type="entry name" value="Asn_synthase"/>
    <property type="match status" value="1"/>
</dbReference>
<keyword evidence="4 6" id="KW-0315">Glutamine amidotransferase</keyword>
<dbReference type="CDD" id="cd01991">
    <property type="entry name" value="Asn_synthase_B_C"/>
    <property type="match status" value="1"/>
</dbReference>
<reference evidence="11" key="1">
    <citation type="journal article" date="2021" name="Genome Biol. Evol.">
        <title>The assembled and annotated genome of the fairy-ring fungus Marasmius oreades.</title>
        <authorList>
            <person name="Hiltunen M."/>
            <person name="Ament-Velasquez S.L."/>
            <person name="Johannesson H."/>
        </authorList>
    </citation>
    <scope>NUCLEOTIDE SEQUENCE</scope>
    <source>
        <strain evidence="11">03SP1</strain>
    </source>
</reference>
<evidence type="ECO:0000256" key="8">
    <source>
        <dbReference type="PIRSR" id="PIRSR001589-3"/>
    </source>
</evidence>
<dbReference type="SUPFAM" id="SSF52402">
    <property type="entry name" value="Adenine nucleotide alpha hydrolases-like"/>
    <property type="match status" value="1"/>
</dbReference>
<dbReference type="GO" id="GO:0006529">
    <property type="term" value="P:asparagine biosynthetic process"/>
    <property type="evidence" value="ECO:0007669"/>
    <property type="project" value="UniProtKB-KW"/>
</dbReference>
<dbReference type="InterPro" id="IPR006426">
    <property type="entry name" value="Asn_synth_AEB"/>
</dbReference>
<dbReference type="GO" id="GO:0005829">
    <property type="term" value="C:cytosol"/>
    <property type="evidence" value="ECO:0007669"/>
    <property type="project" value="TreeGrafter"/>
</dbReference>
<dbReference type="Gene3D" id="3.60.20.10">
    <property type="entry name" value="Glutamine Phosphoribosylpyrophosphate, subunit 1, domain 1"/>
    <property type="match status" value="1"/>
</dbReference>
<accession>A0A9P7UVQ5</accession>
<keyword evidence="3 5" id="KW-0067">ATP-binding</keyword>
<comment type="caution">
    <text evidence="11">The sequence shown here is derived from an EMBL/GenBank/DDBJ whole genome shotgun (WGS) entry which is preliminary data.</text>
</comment>
<dbReference type="Gene3D" id="3.40.50.620">
    <property type="entry name" value="HUPs"/>
    <property type="match status" value="2"/>
</dbReference>
<dbReference type="InterPro" id="IPR001962">
    <property type="entry name" value="Asn_synthase"/>
</dbReference>
<dbReference type="CDD" id="cd00712">
    <property type="entry name" value="AsnB"/>
    <property type="match status" value="1"/>
</dbReference>
<dbReference type="PIRSF" id="PIRSF001589">
    <property type="entry name" value="Asn_synthetase_glu-h"/>
    <property type="match status" value="1"/>
</dbReference>
<feature type="region of interest" description="Disordered" evidence="9">
    <location>
        <begin position="616"/>
        <end position="639"/>
    </location>
</feature>
<proteinExistence type="inferred from homology"/>
<dbReference type="OrthoDB" id="409189at2759"/>
<feature type="binding site" evidence="7">
    <location>
        <begin position="380"/>
        <end position="381"/>
    </location>
    <ligand>
        <name>ATP</name>
        <dbReference type="ChEBI" id="CHEBI:30616"/>
    </ligand>
</feature>
<evidence type="ECO:0000256" key="9">
    <source>
        <dbReference type="SAM" id="MobiDB-lite"/>
    </source>
</evidence>
<protein>
    <recommendedName>
        <fullName evidence="10">Glutamine amidotransferase type-2 domain-containing protein</fullName>
    </recommendedName>
</protein>
<keyword evidence="6" id="KW-0061">Asparagine biosynthesis</keyword>
<evidence type="ECO:0000256" key="7">
    <source>
        <dbReference type="PIRSR" id="PIRSR001589-2"/>
    </source>
</evidence>
<dbReference type="GeneID" id="66074563"/>
<keyword evidence="2 5" id="KW-0547">Nucleotide-binding</keyword>
<dbReference type="SUPFAM" id="SSF56235">
    <property type="entry name" value="N-terminal nucleophile aminohydrolases (Ntn hydrolases)"/>
    <property type="match status" value="1"/>
</dbReference>
<dbReference type="RefSeq" id="XP_043011136.1">
    <property type="nucleotide sequence ID" value="XM_043150052.1"/>
</dbReference>
<feature type="region of interest" description="Disordered" evidence="9">
    <location>
        <begin position="564"/>
        <end position="584"/>
    </location>
</feature>
<dbReference type="GO" id="GO:0005524">
    <property type="term" value="F:ATP binding"/>
    <property type="evidence" value="ECO:0007669"/>
    <property type="project" value="UniProtKB-KW"/>
</dbReference>
<dbReference type="InterPro" id="IPR033738">
    <property type="entry name" value="AsnB_N"/>
</dbReference>
<comment type="similarity">
    <text evidence="1">Belongs to the asparagine synthetase family.</text>
</comment>
<dbReference type="InterPro" id="IPR014729">
    <property type="entry name" value="Rossmann-like_a/b/a_fold"/>
</dbReference>
<dbReference type="AlphaFoldDB" id="A0A9P7UVQ5"/>
<evidence type="ECO:0000256" key="5">
    <source>
        <dbReference type="PIRNR" id="PIRNR001589"/>
    </source>
</evidence>
<dbReference type="InterPro" id="IPR029055">
    <property type="entry name" value="Ntn_hydrolases_N"/>
</dbReference>
<evidence type="ECO:0000256" key="1">
    <source>
        <dbReference type="ARBA" id="ARBA00005752"/>
    </source>
</evidence>
<keyword evidence="6" id="KW-0028">Amino-acid biosynthesis</keyword>
<organism evidence="11 12">
    <name type="scientific">Marasmius oreades</name>
    <name type="common">fairy-ring Marasmius</name>
    <dbReference type="NCBI Taxonomy" id="181124"/>
    <lineage>
        <taxon>Eukaryota</taxon>
        <taxon>Fungi</taxon>
        <taxon>Dikarya</taxon>
        <taxon>Basidiomycota</taxon>
        <taxon>Agaricomycotina</taxon>
        <taxon>Agaricomycetes</taxon>
        <taxon>Agaricomycetidae</taxon>
        <taxon>Agaricales</taxon>
        <taxon>Marasmiineae</taxon>
        <taxon>Marasmiaceae</taxon>
        <taxon>Marasmius</taxon>
    </lineage>
</organism>
<feature type="active site" description="For GATase activity" evidence="6">
    <location>
        <position position="2"/>
    </location>
</feature>
<evidence type="ECO:0000256" key="4">
    <source>
        <dbReference type="ARBA" id="ARBA00022962"/>
    </source>
</evidence>
<evidence type="ECO:0000259" key="10">
    <source>
        <dbReference type="PROSITE" id="PS51278"/>
    </source>
</evidence>
<evidence type="ECO:0000313" key="12">
    <source>
        <dbReference type="Proteomes" id="UP001049176"/>
    </source>
</evidence>
<name>A0A9P7UVQ5_9AGAR</name>